<name>A0A511DV70_9PSEU</name>
<comment type="caution">
    <text evidence="3">The sequence shown here is derived from an EMBL/GenBank/DDBJ whole genome shotgun (WGS) entry which is preliminary data.</text>
</comment>
<feature type="chain" id="PRO_5022192661" description="Lipoprotein" evidence="2">
    <location>
        <begin position="45"/>
        <end position="202"/>
    </location>
</feature>
<keyword evidence="2" id="KW-0732">Signal</keyword>
<dbReference type="PROSITE" id="PS51257">
    <property type="entry name" value="PROKAR_LIPOPROTEIN"/>
    <property type="match status" value="1"/>
</dbReference>
<dbReference type="AlphaFoldDB" id="A0A511DV70"/>
<evidence type="ECO:0000313" key="3">
    <source>
        <dbReference type="EMBL" id="GEL26998.1"/>
    </source>
</evidence>
<organism evidence="3 4">
    <name type="scientific">Pseudonocardia sulfidoxydans NBRC 16205</name>
    <dbReference type="NCBI Taxonomy" id="1223511"/>
    <lineage>
        <taxon>Bacteria</taxon>
        <taxon>Bacillati</taxon>
        <taxon>Actinomycetota</taxon>
        <taxon>Actinomycetes</taxon>
        <taxon>Pseudonocardiales</taxon>
        <taxon>Pseudonocardiaceae</taxon>
        <taxon>Pseudonocardia</taxon>
    </lineage>
</organism>
<feature type="region of interest" description="Disordered" evidence="1">
    <location>
        <begin position="39"/>
        <end position="58"/>
    </location>
</feature>
<reference evidence="3 4" key="1">
    <citation type="submission" date="2019-07" db="EMBL/GenBank/DDBJ databases">
        <title>Whole genome shotgun sequence of Pseudonocardia sulfidoxydans NBRC 16205.</title>
        <authorList>
            <person name="Hosoyama A."/>
            <person name="Uohara A."/>
            <person name="Ohji S."/>
            <person name="Ichikawa N."/>
        </authorList>
    </citation>
    <scope>NUCLEOTIDE SEQUENCE [LARGE SCALE GENOMIC DNA]</scope>
    <source>
        <strain evidence="3 4">NBRC 16205</strain>
    </source>
</reference>
<feature type="region of interest" description="Disordered" evidence="1">
    <location>
        <begin position="79"/>
        <end position="101"/>
    </location>
</feature>
<evidence type="ECO:0000256" key="1">
    <source>
        <dbReference type="SAM" id="MobiDB-lite"/>
    </source>
</evidence>
<proteinExistence type="predicted"/>
<dbReference type="Proteomes" id="UP000321685">
    <property type="component" value="Unassembled WGS sequence"/>
</dbReference>
<protein>
    <recommendedName>
        <fullName evidence="5">Lipoprotein</fullName>
    </recommendedName>
</protein>
<evidence type="ECO:0008006" key="5">
    <source>
        <dbReference type="Google" id="ProtNLM"/>
    </source>
</evidence>
<evidence type="ECO:0000313" key="4">
    <source>
        <dbReference type="Proteomes" id="UP000321685"/>
    </source>
</evidence>
<dbReference type="RefSeq" id="WP_186817263.1">
    <property type="nucleotide sequence ID" value="NZ_BJVJ01000131.1"/>
</dbReference>
<gene>
    <name evidence="3" type="ORF">PSU4_59520</name>
</gene>
<evidence type="ECO:0000256" key="2">
    <source>
        <dbReference type="SAM" id="SignalP"/>
    </source>
</evidence>
<dbReference type="EMBL" id="BJVJ01000131">
    <property type="protein sequence ID" value="GEL26998.1"/>
    <property type="molecule type" value="Genomic_DNA"/>
</dbReference>
<feature type="signal peptide" evidence="2">
    <location>
        <begin position="1"/>
        <end position="44"/>
    </location>
</feature>
<keyword evidence="4" id="KW-1185">Reference proteome</keyword>
<accession>A0A511DV70</accession>
<sequence>MSSTQDRGPVPARPGARFGRLAMLVVVGLVAAGCSAGGDPTATAADPATSASPPTPSRTYAAAQVQAIVTFYAAADNDPPGSTDIAHPSDRHHTAGGAGTFDDPITMATDVREIPVGGVVYSPKLQRYFVMEDDCAPCIREWGASKKAHVAFWVGGGTDARVAACEESLTSERPVAIEYDPPPGLPVDTRPLYSNGKCWPAT</sequence>